<evidence type="ECO:0000313" key="2">
    <source>
        <dbReference type="Proteomes" id="UP001157186"/>
    </source>
</evidence>
<dbReference type="EMBL" id="BSST01000001">
    <property type="protein sequence ID" value="GLX78292.1"/>
    <property type="molecule type" value="Genomic_DNA"/>
</dbReference>
<proteinExistence type="predicted"/>
<sequence>MSYNQKGFVCSIEAPVKSISVNKLNIAVTDNAGFRLFEFDNHHDSKNFLAFLYQL</sequence>
<dbReference type="RefSeq" id="WP_284244179.1">
    <property type="nucleotide sequence ID" value="NZ_BSST01000001.1"/>
</dbReference>
<evidence type="ECO:0008006" key="3">
    <source>
        <dbReference type="Google" id="ProtNLM"/>
    </source>
</evidence>
<gene>
    <name evidence="1" type="ORF">tinsulaeT_16320</name>
</gene>
<reference evidence="1 2" key="1">
    <citation type="submission" date="2023-03" db="EMBL/GenBank/DDBJ databases">
        <title>Draft genome sequence of Thalassotalea insulae KCTC 62186T.</title>
        <authorList>
            <person name="Sawabe T."/>
        </authorList>
    </citation>
    <scope>NUCLEOTIDE SEQUENCE [LARGE SCALE GENOMIC DNA]</scope>
    <source>
        <strain evidence="1 2">KCTC 62186</strain>
    </source>
</reference>
<name>A0ABQ6GSC3_9GAMM</name>
<protein>
    <recommendedName>
        <fullName evidence="3">Transposase</fullName>
    </recommendedName>
</protein>
<organism evidence="1 2">
    <name type="scientific">Thalassotalea insulae</name>
    <dbReference type="NCBI Taxonomy" id="2056778"/>
    <lineage>
        <taxon>Bacteria</taxon>
        <taxon>Pseudomonadati</taxon>
        <taxon>Pseudomonadota</taxon>
        <taxon>Gammaproteobacteria</taxon>
        <taxon>Alteromonadales</taxon>
        <taxon>Colwelliaceae</taxon>
        <taxon>Thalassotalea</taxon>
    </lineage>
</organism>
<comment type="caution">
    <text evidence="1">The sequence shown here is derived from an EMBL/GenBank/DDBJ whole genome shotgun (WGS) entry which is preliminary data.</text>
</comment>
<evidence type="ECO:0000313" key="1">
    <source>
        <dbReference type="EMBL" id="GLX78292.1"/>
    </source>
</evidence>
<keyword evidence="2" id="KW-1185">Reference proteome</keyword>
<accession>A0ABQ6GSC3</accession>
<dbReference type="Proteomes" id="UP001157186">
    <property type="component" value="Unassembled WGS sequence"/>
</dbReference>